<dbReference type="InterPro" id="IPR006578">
    <property type="entry name" value="MADF-dom"/>
</dbReference>
<name>A0A9P0K675_ACAOB</name>
<feature type="chain" id="PRO_5040347540" description="MADF domain-containing protein" evidence="2">
    <location>
        <begin position="30"/>
        <end position="370"/>
    </location>
</feature>
<evidence type="ECO:0000256" key="1">
    <source>
        <dbReference type="SAM" id="MobiDB-lite"/>
    </source>
</evidence>
<dbReference type="AlphaFoldDB" id="A0A9P0K675"/>
<feature type="domain" description="MADF" evidence="3">
    <location>
        <begin position="159"/>
        <end position="257"/>
    </location>
</feature>
<protein>
    <recommendedName>
        <fullName evidence="3">MADF domain-containing protein</fullName>
    </recommendedName>
</protein>
<comment type="caution">
    <text evidence="4">The sequence shown here is derived from an EMBL/GenBank/DDBJ whole genome shotgun (WGS) entry which is preliminary data.</text>
</comment>
<dbReference type="SMART" id="SM00595">
    <property type="entry name" value="MADF"/>
    <property type="match status" value="1"/>
</dbReference>
<reference evidence="4" key="1">
    <citation type="submission" date="2022-03" db="EMBL/GenBank/DDBJ databases">
        <authorList>
            <person name="Sayadi A."/>
        </authorList>
    </citation>
    <scope>NUCLEOTIDE SEQUENCE</scope>
</reference>
<keyword evidence="5" id="KW-1185">Reference proteome</keyword>
<feature type="signal peptide" evidence="2">
    <location>
        <begin position="1"/>
        <end position="29"/>
    </location>
</feature>
<dbReference type="Proteomes" id="UP001152888">
    <property type="component" value="Unassembled WGS sequence"/>
</dbReference>
<proteinExistence type="predicted"/>
<dbReference type="Pfam" id="PF10545">
    <property type="entry name" value="MADF_DNA_bdg"/>
    <property type="match status" value="1"/>
</dbReference>
<evidence type="ECO:0000313" key="5">
    <source>
        <dbReference type="Proteomes" id="UP001152888"/>
    </source>
</evidence>
<dbReference type="EMBL" id="CAKOFQ010006753">
    <property type="protein sequence ID" value="CAH1968461.1"/>
    <property type="molecule type" value="Genomic_DNA"/>
</dbReference>
<accession>A0A9P0K675</accession>
<keyword evidence="2" id="KW-0732">Signal</keyword>
<organism evidence="4 5">
    <name type="scientific">Acanthoscelides obtectus</name>
    <name type="common">Bean weevil</name>
    <name type="synonym">Bruchus obtectus</name>
    <dbReference type="NCBI Taxonomy" id="200917"/>
    <lineage>
        <taxon>Eukaryota</taxon>
        <taxon>Metazoa</taxon>
        <taxon>Ecdysozoa</taxon>
        <taxon>Arthropoda</taxon>
        <taxon>Hexapoda</taxon>
        <taxon>Insecta</taxon>
        <taxon>Pterygota</taxon>
        <taxon>Neoptera</taxon>
        <taxon>Endopterygota</taxon>
        <taxon>Coleoptera</taxon>
        <taxon>Polyphaga</taxon>
        <taxon>Cucujiformia</taxon>
        <taxon>Chrysomeloidea</taxon>
        <taxon>Chrysomelidae</taxon>
        <taxon>Bruchinae</taxon>
        <taxon>Bruchini</taxon>
        <taxon>Acanthoscelides</taxon>
    </lineage>
</organism>
<evidence type="ECO:0000313" key="4">
    <source>
        <dbReference type="EMBL" id="CAH1968461.1"/>
    </source>
</evidence>
<gene>
    <name evidence="4" type="ORF">ACAOBT_LOCUS7861</name>
</gene>
<evidence type="ECO:0000259" key="3">
    <source>
        <dbReference type="PROSITE" id="PS51029"/>
    </source>
</evidence>
<dbReference type="PROSITE" id="PS51029">
    <property type="entry name" value="MADF"/>
    <property type="match status" value="1"/>
</dbReference>
<sequence length="370" mass="42565">MAVSSLPWNIVTFCVLVPLLTDFVTQVIADRNLKDNGVRFSRIELYTVTVLNMKDRLNKAVLWCGMVNRCGDLILDEIKSYILAVYIFLSTCQLRLFRRPEKNQNYVHLSVRPDVLNDKPERVHDAAACWDIWLSGQTVQFNTEVVTISRERENTCLEEFIAIYRNELCLWQVKSKDYHDRGNKEAAYLKLMEKMKEIDHSCTKSTVLKKNNNLRSSFRKDAKTVKDSMRTGSGADEVYHPKLWYYDLLKFVEDQEVSRNSRSNISDDEESENEGGPNRLKKVIGANKILQFVIVLLPGDVLKISRFLSIRGVPIRERQFGPPYTIVLLVVRSASRWGDDAHMLAVNGPKAMRKVPEFVKALKNSSPVLF</sequence>
<dbReference type="PANTHER" id="PTHR21505">
    <property type="entry name" value="MADF DOMAIN-CONTAINING PROTEIN-RELATED"/>
    <property type="match status" value="1"/>
</dbReference>
<dbReference type="PANTHER" id="PTHR21505:SF8">
    <property type="entry name" value="DPT-YFP REPRESSOR BY OVEREXPRESSION, ISOFORM D-RELATED"/>
    <property type="match status" value="1"/>
</dbReference>
<feature type="region of interest" description="Disordered" evidence="1">
    <location>
        <begin position="260"/>
        <end position="279"/>
    </location>
</feature>
<evidence type="ECO:0000256" key="2">
    <source>
        <dbReference type="SAM" id="SignalP"/>
    </source>
</evidence>
<dbReference type="OrthoDB" id="6791111at2759"/>